<dbReference type="RefSeq" id="WP_038244501.1">
    <property type="nucleotide sequence ID" value="NZ_CAWLZI010000060.1"/>
</dbReference>
<proteinExistence type="predicted"/>
<dbReference type="EMBL" id="CBSY010000253">
    <property type="protein sequence ID" value="CDH21704.1"/>
    <property type="molecule type" value="Genomic_DNA"/>
</dbReference>
<dbReference type="GO" id="GO:0004803">
    <property type="term" value="F:transposase activity"/>
    <property type="evidence" value="ECO:0007669"/>
    <property type="project" value="InterPro"/>
</dbReference>
<dbReference type="InterPro" id="IPR003346">
    <property type="entry name" value="Transposase_20"/>
</dbReference>
<dbReference type="Pfam" id="PF01548">
    <property type="entry name" value="DEDD_Tnp_IS110"/>
    <property type="match status" value="1"/>
</dbReference>
<dbReference type="PANTHER" id="PTHR33055:SF3">
    <property type="entry name" value="PUTATIVE TRANSPOSASE FOR IS117-RELATED"/>
    <property type="match status" value="1"/>
</dbReference>
<dbReference type="InterPro" id="IPR047650">
    <property type="entry name" value="Transpos_IS110"/>
</dbReference>
<reference evidence="3" key="1">
    <citation type="submission" date="2013-07" db="EMBL/GenBank/DDBJ databases">
        <title>Sub-species coevolution in mutualistic symbiosis.</title>
        <authorList>
            <person name="Murfin K."/>
            <person name="Klassen J."/>
            <person name="Lee M."/>
            <person name="Forst S."/>
            <person name="Stock P."/>
            <person name="Goodrich-Blair H."/>
        </authorList>
    </citation>
    <scope>NUCLEOTIDE SEQUENCE [LARGE SCALE GENOMIC DNA]</scope>
    <source>
        <strain evidence="3">Kraussei Quebec</strain>
    </source>
</reference>
<feature type="domain" description="Transposase IS116/IS110/IS902 C-terminal" evidence="2">
    <location>
        <begin position="210"/>
        <end position="288"/>
    </location>
</feature>
<protein>
    <submittedName>
        <fullName evidence="3">Transposase</fullName>
    </submittedName>
</protein>
<dbReference type="GO" id="GO:0006313">
    <property type="term" value="P:DNA transposition"/>
    <property type="evidence" value="ECO:0007669"/>
    <property type="project" value="InterPro"/>
</dbReference>
<accession>A0A077PPM6</accession>
<evidence type="ECO:0000259" key="2">
    <source>
        <dbReference type="Pfam" id="PF02371"/>
    </source>
</evidence>
<dbReference type="GO" id="GO:0003677">
    <property type="term" value="F:DNA binding"/>
    <property type="evidence" value="ECO:0007669"/>
    <property type="project" value="InterPro"/>
</dbReference>
<feature type="domain" description="Transposase IS110-like N-terminal" evidence="1">
    <location>
        <begin position="7"/>
        <end position="146"/>
    </location>
</feature>
<dbReference type="NCBIfam" id="NF033542">
    <property type="entry name" value="transpos_IS110"/>
    <property type="match status" value="1"/>
</dbReference>
<evidence type="ECO:0000313" key="3">
    <source>
        <dbReference type="EMBL" id="CDH21704.1"/>
    </source>
</evidence>
<dbReference type="Pfam" id="PF02371">
    <property type="entry name" value="Transposase_20"/>
    <property type="match status" value="1"/>
</dbReference>
<sequence>MQNVTLIGIDLGKHSFHIHCQDKFGKTMLRKKFTRTKLMEFLAGCTSTTVVMEACAGAHFMARRIADLGHDAKLISPQFVRPFVKSNKNDFVDAEAICEAASRPSMRFVQPRTETQQAMRALHRVRESLIRDKVKTTNQMHAFLLEFGISLPKGEAVIKRLSMVLAEHDIPGYLSRLLMKLHAHYLYLVEQITALGSELNQSIKSDETARRIMTIPGVGPITASLLSSQLGDGKQFSCSRDFAASMGLVPRQYSTGGKHTLLGISKRGNKNLRRLLVQCARAFMMRLEHQKGRLAEWVQKQLSRKHSNVVACALANKLARIVWAITTRQNEYQA</sequence>
<name>A0A077PPM6_XENBV</name>
<dbReference type="AlphaFoldDB" id="A0A077PPM6"/>
<evidence type="ECO:0000313" key="4">
    <source>
        <dbReference type="Proteomes" id="UP000028500"/>
    </source>
</evidence>
<organism evidence="3 4">
    <name type="scientific">Xenorhabdus bovienii str. kraussei Quebec</name>
    <dbReference type="NCBI Taxonomy" id="1398203"/>
    <lineage>
        <taxon>Bacteria</taxon>
        <taxon>Pseudomonadati</taxon>
        <taxon>Pseudomonadota</taxon>
        <taxon>Gammaproteobacteria</taxon>
        <taxon>Enterobacterales</taxon>
        <taxon>Morganellaceae</taxon>
        <taxon>Xenorhabdus</taxon>
    </lineage>
</organism>
<evidence type="ECO:0000259" key="1">
    <source>
        <dbReference type="Pfam" id="PF01548"/>
    </source>
</evidence>
<dbReference type="OrthoDB" id="5289737at2"/>
<comment type="caution">
    <text evidence="3">The sequence shown here is derived from an EMBL/GenBank/DDBJ whole genome shotgun (WGS) entry which is preliminary data.</text>
</comment>
<dbReference type="InterPro" id="IPR002525">
    <property type="entry name" value="Transp_IS110-like_N"/>
</dbReference>
<keyword evidence="4" id="KW-1185">Reference proteome</keyword>
<gene>
    <name evidence="3" type="ORF">XBKQ1_620007</name>
</gene>
<dbReference type="Proteomes" id="UP000028500">
    <property type="component" value="Unassembled WGS sequence"/>
</dbReference>
<dbReference type="HOGENOM" id="CLU_036902_3_1_6"/>
<dbReference type="PANTHER" id="PTHR33055">
    <property type="entry name" value="TRANSPOSASE FOR INSERTION SEQUENCE ELEMENT IS1111A"/>
    <property type="match status" value="1"/>
</dbReference>